<comment type="caution">
    <text evidence="1">The sequence shown here is derived from an EMBL/GenBank/DDBJ whole genome shotgun (WGS) entry which is preliminary data.</text>
</comment>
<evidence type="ECO:0000313" key="2">
    <source>
        <dbReference type="Proteomes" id="UP000826195"/>
    </source>
</evidence>
<protein>
    <submittedName>
        <fullName evidence="1">Uncharacterized protein</fullName>
    </submittedName>
</protein>
<dbReference type="EMBL" id="JAHXZJ010002237">
    <property type="protein sequence ID" value="KAH0547080.1"/>
    <property type="molecule type" value="Genomic_DNA"/>
</dbReference>
<proteinExistence type="predicted"/>
<name>A0AAV7IA52_COTGL</name>
<sequence length="137" mass="15675">MEAPPEGTPTNHPSSQFWYQLHQNQELARAEYRYRYRLQRDRYRYSDICRGNYKRVTGDSFQARENRELVDDKVFPFMDDGSIACLVEMAKRAKRGTRKWDGDAGKGMSFAIYLVVGSRGVASNSAISANPKSLPAE</sequence>
<gene>
    <name evidence="1" type="ORF">KQX54_016987</name>
</gene>
<organism evidence="1 2">
    <name type="scientific">Cotesia glomerata</name>
    <name type="common">Lepidopteran parasitic wasp</name>
    <name type="synonym">Apanteles glomeratus</name>
    <dbReference type="NCBI Taxonomy" id="32391"/>
    <lineage>
        <taxon>Eukaryota</taxon>
        <taxon>Metazoa</taxon>
        <taxon>Ecdysozoa</taxon>
        <taxon>Arthropoda</taxon>
        <taxon>Hexapoda</taxon>
        <taxon>Insecta</taxon>
        <taxon>Pterygota</taxon>
        <taxon>Neoptera</taxon>
        <taxon>Endopterygota</taxon>
        <taxon>Hymenoptera</taxon>
        <taxon>Apocrita</taxon>
        <taxon>Ichneumonoidea</taxon>
        <taxon>Braconidae</taxon>
        <taxon>Microgastrinae</taxon>
        <taxon>Cotesia</taxon>
    </lineage>
</organism>
<evidence type="ECO:0000313" key="1">
    <source>
        <dbReference type="EMBL" id="KAH0547080.1"/>
    </source>
</evidence>
<accession>A0AAV7IA52</accession>
<dbReference type="AlphaFoldDB" id="A0AAV7IA52"/>
<dbReference type="Proteomes" id="UP000826195">
    <property type="component" value="Unassembled WGS sequence"/>
</dbReference>
<keyword evidence="2" id="KW-1185">Reference proteome</keyword>
<reference evidence="1 2" key="1">
    <citation type="journal article" date="2021" name="J. Hered.">
        <title>A chromosome-level genome assembly of the parasitoid wasp, Cotesia glomerata (Hymenoptera: Braconidae).</title>
        <authorList>
            <person name="Pinto B.J."/>
            <person name="Weis J.J."/>
            <person name="Gamble T."/>
            <person name="Ode P.J."/>
            <person name="Paul R."/>
            <person name="Zaspel J.M."/>
        </authorList>
    </citation>
    <scope>NUCLEOTIDE SEQUENCE [LARGE SCALE GENOMIC DNA]</scope>
    <source>
        <strain evidence="1">CgM1</strain>
    </source>
</reference>